<comment type="caution">
    <text evidence="2">The sequence shown here is derived from an EMBL/GenBank/DDBJ whole genome shotgun (WGS) entry which is preliminary data.</text>
</comment>
<dbReference type="AlphaFoldDB" id="A0A2S6IR76"/>
<keyword evidence="1" id="KW-0732">Signal</keyword>
<sequence length="138" mass="15333">MRLKFIMILALAIITLNSCSIDDGNSNAIINYEALAVESVELPQAFTFGDVHVIPVTFDFTNSCQNFAGFEVDSNLNERVITVVASVSNGNCLDEVVRTEQNLRFLAASNGTYVFKFFTGFDVNNQPTYLEYTIPVEE</sequence>
<dbReference type="Proteomes" id="UP000239002">
    <property type="component" value="Unassembled WGS sequence"/>
</dbReference>
<name>A0A2S6IR76_9FLAO</name>
<evidence type="ECO:0000313" key="3">
    <source>
        <dbReference type="Proteomes" id="UP000239002"/>
    </source>
</evidence>
<proteinExistence type="predicted"/>
<organism evidence="2 3">
    <name type="scientific">Nonlabens xylanidelens</name>
    <dbReference type="NCBI Taxonomy" id="191564"/>
    <lineage>
        <taxon>Bacteria</taxon>
        <taxon>Pseudomonadati</taxon>
        <taxon>Bacteroidota</taxon>
        <taxon>Flavobacteriia</taxon>
        <taxon>Flavobacteriales</taxon>
        <taxon>Flavobacteriaceae</taxon>
        <taxon>Nonlabens</taxon>
    </lineage>
</organism>
<feature type="chain" id="PRO_5015733170" description="GOLD domain-containing protein" evidence="1">
    <location>
        <begin position="21"/>
        <end position="138"/>
    </location>
</feature>
<reference evidence="2 3" key="1">
    <citation type="submission" date="2018-02" db="EMBL/GenBank/DDBJ databases">
        <title>Genomic Encyclopedia of Archaeal and Bacterial Type Strains, Phase II (KMG-II): from individual species to whole genera.</title>
        <authorList>
            <person name="Goeker M."/>
        </authorList>
    </citation>
    <scope>NUCLEOTIDE SEQUENCE [LARGE SCALE GENOMIC DNA]</scope>
    <source>
        <strain evidence="2 3">DSM 16809</strain>
    </source>
</reference>
<accession>A0A2S6IR76</accession>
<evidence type="ECO:0000256" key="1">
    <source>
        <dbReference type="SAM" id="SignalP"/>
    </source>
</evidence>
<evidence type="ECO:0008006" key="4">
    <source>
        <dbReference type="Google" id="ProtNLM"/>
    </source>
</evidence>
<dbReference type="EMBL" id="PTJE01000001">
    <property type="protein sequence ID" value="PPK96737.1"/>
    <property type="molecule type" value="Genomic_DNA"/>
</dbReference>
<feature type="signal peptide" evidence="1">
    <location>
        <begin position="1"/>
        <end position="20"/>
    </location>
</feature>
<gene>
    <name evidence="2" type="ORF">LY01_00562</name>
</gene>
<dbReference type="RefSeq" id="WP_146080363.1">
    <property type="nucleotide sequence ID" value="NZ_MQVW01000027.1"/>
</dbReference>
<protein>
    <recommendedName>
        <fullName evidence="4">GOLD domain-containing protein</fullName>
    </recommendedName>
</protein>
<keyword evidence="3" id="KW-1185">Reference proteome</keyword>
<dbReference type="OrthoDB" id="893802at2"/>
<evidence type="ECO:0000313" key="2">
    <source>
        <dbReference type="EMBL" id="PPK96737.1"/>
    </source>
</evidence>